<keyword evidence="1" id="KW-0812">Transmembrane</keyword>
<organism evidence="2 3">
    <name type="scientific">Seminavis robusta</name>
    <dbReference type="NCBI Taxonomy" id="568900"/>
    <lineage>
        <taxon>Eukaryota</taxon>
        <taxon>Sar</taxon>
        <taxon>Stramenopiles</taxon>
        <taxon>Ochrophyta</taxon>
        <taxon>Bacillariophyta</taxon>
        <taxon>Bacillariophyceae</taxon>
        <taxon>Bacillariophycidae</taxon>
        <taxon>Naviculales</taxon>
        <taxon>Naviculaceae</taxon>
        <taxon>Seminavis</taxon>
    </lineage>
</organism>
<keyword evidence="3" id="KW-1185">Reference proteome</keyword>
<comment type="caution">
    <text evidence="2">The sequence shown here is derived from an EMBL/GenBank/DDBJ whole genome shotgun (WGS) entry which is preliminary data.</text>
</comment>
<reference evidence="2" key="1">
    <citation type="submission" date="2020-06" db="EMBL/GenBank/DDBJ databases">
        <authorList>
            <consortium name="Plant Systems Biology data submission"/>
        </authorList>
    </citation>
    <scope>NUCLEOTIDE SEQUENCE</scope>
    <source>
        <strain evidence="2">D6</strain>
    </source>
</reference>
<sequence>MSTQTLQATSSRVSVLVLLTVTALVFVFLAYNDTAVLDAQPNDLQEKAEKKVEESEPNKVQEPVASCVWDPKSQDSCTDAFSKHLHHKGSSIDGSAAVPRRWLFFGDSTVARLFTKSKVLVDHFVDEPARDNSNACQAQFQCKRHEHGRCKLAEFFQQQPATHWIPPNTTLGEGPKAFGAKNPFCSDCSGCSSVYTICKPKSAKITNCDTSKLIYGGFFSVEFARDVVLQTTQFQTTQENVAQFVHDHFNEPASLQTDFGGKPICVASAGLHDMGIKKITASKFVGIVHWYLELLQQQCDSIVWLQNTAPQRQNSTDPFTSFPQHWVSVEAWNRAVHQHLNETVELDTSRILVMDVFESSKAWPFAKPDDNIHKSNDWYEMLASFFKDMAQEAAAQGSNTLQATQTAT</sequence>
<evidence type="ECO:0000313" key="3">
    <source>
        <dbReference type="Proteomes" id="UP001153069"/>
    </source>
</evidence>
<evidence type="ECO:0000313" key="2">
    <source>
        <dbReference type="EMBL" id="CAB9514666.1"/>
    </source>
</evidence>
<keyword evidence="1" id="KW-1133">Transmembrane helix</keyword>
<evidence type="ECO:0000256" key="1">
    <source>
        <dbReference type="SAM" id="Phobius"/>
    </source>
</evidence>
<dbReference type="AlphaFoldDB" id="A0A9N8E8M6"/>
<gene>
    <name evidence="2" type="ORF">SEMRO_667_G184190.1</name>
</gene>
<dbReference type="Proteomes" id="UP001153069">
    <property type="component" value="Unassembled WGS sequence"/>
</dbReference>
<proteinExistence type="predicted"/>
<dbReference type="OrthoDB" id="48458at2759"/>
<dbReference type="EMBL" id="CAICTM010000666">
    <property type="protein sequence ID" value="CAB9514666.1"/>
    <property type="molecule type" value="Genomic_DNA"/>
</dbReference>
<feature type="transmembrane region" description="Helical" evidence="1">
    <location>
        <begin position="12"/>
        <end position="31"/>
    </location>
</feature>
<name>A0A9N8E8M6_9STRA</name>
<accession>A0A9N8E8M6</accession>
<keyword evidence="1" id="KW-0472">Membrane</keyword>
<protein>
    <submittedName>
        <fullName evidence="2">Uncharacterized protein</fullName>
    </submittedName>
</protein>